<dbReference type="InterPro" id="IPR045584">
    <property type="entry name" value="Pilin-like"/>
</dbReference>
<dbReference type="EMBL" id="JAGSPM010000004">
    <property type="protein sequence ID" value="MBR7746777.1"/>
    <property type="molecule type" value="Genomic_DNA"/>
</dbReference>
<dbReference type="PROSITE" id="PS00409">
    <property type="entry name" value="PROKAR_NTER_METHYL"/>
    <property type="match status" value="1"/>
</dbReference>
<evidence type="ECO:0000256" key="6">
    <source>
        <dbReference type="ARBA" id="ARBA00022692"/>
    </source>
</evidence>
<evidence type="ECO:0000256" key="1">
    <source>
        <dbReference type="ARBA" id="ARBA00004377"/>
    </source>
</evidence>
<comment type="similarity">
    <text evidence="9">Belongs to the GSP H family.</text>
</comment>
<reference evidence="13 14" key="1">
    <citation type="submission" date="2021-04" db="EMBL/GenBank/DDBJ databases">
        <title>novel species isolated from subtropical streams in China.</title>
        <authorList>
            <person name="Lu H."/>
        </authorList>
    </citation>
    <scope>NUCLEOTIDE SEQUENCE [LARGE SCALE GENOMIC DNA]</scope>
    <source>
        <strain evidence="13 14">BYS107W</strain>
    </source>
</reference>
<keyword evidence="6 11" id="KW-0812">Transmembrane</keyword>
<dbReference type="NCBIfam" id="TIGR02532">
    <property type="entry name" value="IV_pilin_GFxxxE"/>
    <property type="match status" value="1"/>
</dbReference>
<evidence type="ECO:0000256" key="4">
    <source>
        <dbReference type="ARBA" id="ARBA00022481"/>
    </source>
</evidence>
<evidence type="ECO:0000256" key="9">
    <source>
        <dbReference type="ARBA" id="ARBA00025772"/>
    </source>
</evidence>
<keyword evidence="5" id="KW-0997">Cell inner membrane</keyword>
<comment type="subcellular location">
    <subcellularLocation>
        <location evidence="1">Cell inner membrane</location>
        <topology evidence="1">Single-pass membrane protein</topology>
    </subcellularLocation>
</comment>
<keyword evidence="3" id="KW-1003">Cell membrane</keyword>
<dbReference type="InterPro" id="IPR012902">
    <property type="entry name" value="N_methyl_site"/>
</dbReference>
<dbReference type="Pfam" id="PF07963">
    <property type="entry name" value="N_methyl"/>
    <property type="match status" value="1"/>
</dbReference>
<dbReference type="SUPFAM" id="SSF54523">
    <property type="entry name" value="Pili subunits"/>
    <property type="match status" value="1"/>
</dbReference>
<evidence type="ECO:0000256" key="10">
    <source>
        <dbReference type="ARBA" id="ARBA00030775"/>
    </source>
</evidence>
<evidence type="ECO:0000256" key="7">
    <source>
        <dbReference type="ARBA" id="ARBA00022989"/>
    </source>
</evidence>
<evidence type="ECO:0000256" key="5">
    <source>
        <dbReference type="ARBA" id="ARBA00022519"/>
    </source>
</evidence>
<feature type="transmembrane region" description="Helical" evidence="11">
    <location>
        <begin position="16"/>
        <end position="37"/>
    </location>
</feature>
<dbReference type="InterPro" id="IPR022346">
    <property type="entry name" value="T2SS_GspH"/>
</dbReference>
<dbReference type="RefSeq" id="WP_212684096.1">
    <property type="nucleotide sequence ID" value="NZ_JAGSPM010000004.1"/>
</dbReference>
<dbReference type="Pfam" id="PF12019">
    <property type="entry name" value="GspH"/>
    <property type="match status" value="1"/>
</dbReference>
<accession>A0A941DH39</accession>
<evidence type="ECO:0000256" key="2">
    <source>
        <dbReference type="ARBA" id="ARBA00021549"/>
    </source>
</evidence>
<proteinExistence type="inferred from homology"/>
<dbReference type="GO" id="GO:0015627">
    <property type="term" value="C:type II protein secretion system complex"/>
    <property type="evidence" value="ECO:0007669"/>
    <property type="project" value="InterPro"/>
</dbReference>
<keyword evidence="14" id="KW-1185">Reference proteome</keyword>
<evidence type="ECO:0000256" key="3">
    <source>
        <dbReference type="ARBA" id="ARBA00022475"/>
    </source>
</evidence>
<name>A0A941DH39_9BURK</name>
<evidence type="ECO:0000313" key="14">
    <source>
        <dbReference type="Proteomes" id="UP000680158"/>
    </source>
</evidence>
<keyword evidence="4" id="KW-0488">Methylation</keyword>
<keyword evidence="7 11" id="KW-1133">Transmembrane helix</keyword>
<evidence type="ECO:0000313" key="13">
    <source>
        <dbReference type="EMBL" id="MBR7746777.1"/>
    </source>
</evidence>
<evidence type="ECO:0000256" key="8">
    <source>
        <dbReference type="ARBA" id="ARBA00023136"/>
    </source>
</evidence>
<keyword evidence="8 11" id="KW-0472">Membrane</keyword>
<gene>
    <name evidence="13" type="ORF">KDM92_09305</name>
</gene>
<feature type="domain" description="General secretion pathway GspH" evidence="12">
    <location>
        <begin position="51"/>
        <end position="180"/>
    </location>
</feature>
<dbReference type="Gene3D" id="3.55.40.10">
    <property type="entry name" value="minor pseudopilin epsh domain"/>
    <property type="match status" value="1"/>
</dbReference>
<dbReference type="GO" id="GO:0005886">
    <property type="term" value="C:plasma membrane"/>
    <property type="evidence" value="ECO:0007669"/>
    <property type="project" value="UniProtKB-SubCell"/>
</dbReference>
<organism evidence="13 14">
    <name type="scientific">Undibacterium baiyunense</name>
    <dbReference type="NCBI Taxonomy" id="2828731"/>
    <lineage>
        <taxon>Bacteria</taxon>
        <taxon>Pseudomonadati</taxon>
        <taxon>Pseudomonadota</taxon>
        <taxon>Betaproteobacteria</taxon>
        <taxon>Burkholderiales</taxon>
        <taxon>Oxalobacteraceae</taxon>
        <taxon>Undibacterium</taxon>
    </lineage>
</organism>
<dbReference type="GO" id="GO:0015628">
    <property type="term" value="P:protein secretion by the type II secretion system"/>
    <property type="evidence" value="ECO:0007669"/>
    <property type="project" value="InterPro"/>
</dbReference>
<evidence type="ECO:0000259" key="12">
    <source>
        <dbReference type="Pfam" id="PF12019"/>
    </source>
</evidence>
<sequence>MLNANHQLSRLKGVTLVELLVVIAIAGVLAGIALPSYRNLMISNRISSIVSDFHSNLLLARSEALKRGTTVSICKSANAEVVGASCDPSPSVAGSNVGWGSGWIMFVDINRDGNLNSDDTLLRAQGRLITNIQDGAIVPANGIEFISFGVTGQTFTAVNFQISAPTGFANLERAVCVAVGGRARVGKAPDCS</sequence>
<comment type="caution">
    <text evidence="13">The sequence shown here is derived from an EMBL/GenBank/DDBJ whole genome shotgun (WGS) entry which is preliminary data.</text>
</comment>
<evidence type="ECO:0000256" key="11">
    <source>
        <dbReference type="SAM" id="Phobius"/>
    </source>
</evidence>
<dbReference type="AlphaFoldDB" id="A0A941DH39"/>
<protein>
    <recommendedName>
        <fullName evidence="2">Type II secretion system protein H</fullName>
    </recommendedName>
    <alternativeName>
        <fullName evidence="10">General secretion pathway protein H</fullName>
    </alternativeName>
</protein>
<dbReference type="Proteomes" id="UP000680158">
    <property type="component" value="Unassembled WGS sequence"/>
</dbReference>